<evidence type="ECO:0000313" key="7">
    <source>
        <dbReference type="EMBL" id="QHS92305.1"/>
    </source>
</evidence>
<feature type="region of interest" description="Disordered" evidence="5">
    <location>
        <begin position="60"/>
        <end position="90"/>
    </location>
</feature>
<dbReference type="PANTHER" id="PTHR24394:SF29">
    <property type="entry name" value="MYONEURIN"/>
    <property type="match status" value="1"/>
</dbReference>
<dbReference type="Pfam" id="PF00096">
    <property type="entry name" value="zf-C2H2"/>
    <property type="match status" value="2"/>
</dbReference>
<name>A0A6C0BIX3_9ZZZZ</name>
<accession>A0A6C0BIX3</accession>
<sequence>MSNRKFVCNVCQQGFTRLYNLTRHQESVHQPGHKSIEKLFRCEQCSKQFTRNTYLKKHVQTQHTLTQKPEAGEDLEKKQETEPNPGSVPTLSTQIKQIQQELTMLKNQKANVLQVICVTSDDNYLDMLTQKIGNFEQAVEYLKDCALSDVSGDCRLIERIYLDTKSHQYGFSINGNRNQIVYYNEHQEQITEPRETFGKKIANNLQKTYLRGINHLITRNLTNRMNPNKFLEEYDMATWNDHIYHLSDSGYQKQLLNQLNIPCQ</sequence>
<reference evidence="7" key="1">
    <citation type="journal article" date="2020" name="Nature">
        <title>Giant virus diversity and host interactions through global metagenomics.</title>
        <authorList>
            <person name="Schulz F."/>
            <person name="Roux S."/>
            <person name="Paez-Espino D."/>
            <person name="Jungbluth S."/>
            <person name="Walsh D.A."/>
            <person name="Denef V.J."/>
            <person name="McMahon K.D."/>
            <person name="Konstantinidis K.T."/>
            <person name="Eloe-Fadrosh E.A."/>
            <person name="Kyrpides N.C."/>
            <person name="Woyke T."/>
        </authorList>
    </citation>
    <scope>NUCLEOTIDE SEQUENCE</scope>
    <source>
        <strain evidence="7">GVMAG-M-3300014204-73</strain>
    </source>
</reference>
<dbReference type="PROSITE" id="PS00028">
    <property type="entry name" value="ZINC_FINGER_C2H2_1"/>
    <property type="match status" value="2"/>
</dbReference>
<keyword evidence="4" id="KW-0862">Zinc</keyword>
<evidence type="ECO:0000256" key="4">
    <source>
        <dbReference type="ARBA" id="ARBA00022833"/>
    </source>
</evidence>
<dbReference type="SUPFAM" id="SSF57667">
    <property type="entry name" value="beta-beta-alpha zinc fingers"/>
    <property type="match status" value="1"/>
</dbReference>
<dbReference type="InterPro" id="IPR013087">
    <property type="entry name" value="Znf_C2H2_type"/>
</dbReference>
<dbReference type="AlphaFoldDB" id="A0A6C0BIX3"/>
<feature type="domain" description="C2H2-type" evidence="6">
    <location>
        <begin position="6"/>
        <end position="29"/>
    </location>
</feature>
<dbReference type="PROSITE" id="PS50157">
    <property type="entry name" value="ZINC_FINGER_C2H2_2"/>
    <property type="match status" value="2"/>
</dbReference>
<keyword evidence="1" id="KW-0479">Metal-binding</keyword>
<dbReference type="EMBL" id="MN739177">
    <property type="protein sequence ID" value="QHS92305.1"/>
    <property type="molecule type" value="Genomic_DNA"/>
</dbReference>
<evidence type="ECO:0000256" key="5">
    <source>
        <dbReference type="SAM" id="MobiDB-lite"/>
    </source>
</evidence>
<keyword evidence="2" id="KW-0677">Repeat</keyword>
<dbReference type="SMART" id="SM00355">
    <property type="entry name" value="ZnF_C2H2"/>
    <property type="match status" value="2"/>
</dbReference>
<dbReference type="GO" id="GO:0000981">
    <property type="term" value="F:DNA-binding transcription factor activity, RNA polymerase II-specific"/>
    <property type="evidence" value="ECO:0007669"/>
    <property type="project" value="TreeGrafter"/>
</dbReference>
<dbReference type="GO" id="GO:0005634">
    <property type="term" value="C:nucleus"/>
    <property type="evidence" value="ECO:0007669"/>
    <property type="project" value="TreeGrafter"/>
</dbReference>
<evidence type="ECO:0000256" key="3">
    <source>
        <dbReference type="ARBA" id="ARBA00022771"/>
    </source>
</evidence>
<organism evidence="7">
    <name type="scientific">viral metagenome</name>
    <dbReference type="NCBI Taxonomy" id="1070528"/>
    <lineage>
        <taxon>unclassified sequences</taxon>
        <taxon>metagenomes</taxon>
        <taxon>organismal metagenomes</taxon>
    </lineage>
</organism>
<dbReference type="Gene3D" id="3.30.160.60">
    <property type="entry name" value="Classic Zinc Finger"/>
    <property type="match status" value="2"/>
</dbReference>
<protein>
    <recommendedName>
        <fullName evidence="6">C2H2-type domain-containing protein</fullName>
    </recommendedName>
</protein>
<keyword evidence="3" id="KW-0863">Zinc-finger</keyword>
<proteinExistence type="predicted"/>
<dbReference type="InterPro" id="IPR036236">
    <property type="entry name" value="Znf_C2H2_sf"/>
</dbReference>
<dbReference type="FunFam" id="3.30.160.60:FF:000100">
    <property type="entry name" value="Zinc finger 45-like"/>
    <property type="match status" value="1"/>
</dbReference>
<evidence type="ECO:0000259" key="6">
    <source>
        <dbReference type="PROSITE" id="PS50157"/>
    </source>
</evidence>
<evidence type="ECO:0000256" key="2">
    <source>
        <dbReference type="ARBA" id="ARBA00022737"/>
    </source>
</evidence>
<feature type="domain" description="C2H2-type" evidence="6">
    <location>
        <begin position="40"/>
        <end position="68"/>
    </location>
</feature>
<feature type="compositionally biased region" description="Basic and acidic residues" evidence="5">
    <location>
        <begin position="70"/>
        <end position="81"/>
    </location>
</feature>
<dbReference type="GO" id="GO:0008270">
    <property type="term" value="F:zinc ion binding"/>
    <property type="evidence" value="ECO:0007669"/>
    <property type="project" value="UniProtKB-KW"/>
</dbReference>
<evidence type="ECO:0000256" key="1">
    <source>
        <dbReference type="ARBA" id="ARBA00022723"/>
    </source>
</evidence>
<dbReference type="PANTHER" id="PTHR24394">
    <property type="entry name" value="ZINC FINGER PROTEIN"/>
    <property type="match status" value="1"/>
</dbReference>